<evidence type="ECO:0000313" key="2">
    <source>
        <dbReference type="EMBL" id="SNU99475.1"/>
    </source>
</evidence>
<feature type="transmembrane region" description="Helical" evidence="1">
    <location>
        <begin position="70"/>
        <end position="90"/>
    </location>
</feature>
<proteinExistence type="predicted"/>
<keyword evidence="3" id="KW-1185">Reference proteome</keyword>
<sequence>MDRYWRLADMKKVLILCIVASLLGGLIGYFVPVVIPVECSKLFSVAILAGIESVVKGVRMLIKKDFKSHLFIYGFFINIFVAIIFVFIGDCLGLDLYYVVLLALGFKLLQDLDIVKLYVLNK</sequence>
<keyword evidence="1" id="KW-0812">Transmembrane</keyword>
<accession>A0A239TPJ9</accession>
<evidence type="ECO:0000256" key="1">
    <source>
        <dbReference type="SAM" id="Phobius"/>
    </source>
</evidence>
<feature type="transmembrane region" description="Helical" evidence="1">
    <location>
        <begin position="12"/>
        <end position="35"/>
    </location>
</feature>
<keyword evidence="1" id="KW-0472">Membrane</keyword>
<feature type="transmembrane region" description="Helical" evidence="1">
    <location>
        <begin position="41"/>
        <end position="58"/>
    </location>
</feature>
<feature type="transmembrane region" description="Helical" evidence="1">
    <location>
        <begin position="96"/>
        <end position="119"/>
    </location>
</feature>
<name>A0A239TPJ9_9FIRM</name>
<dbReference type="InterPro" id="IPR009709">
    <property type="entry name" value="DUF1290"/>
</dbReference>
<protein>
    <submittedName>
        <fullName evidence="2">Uncharacterized conserved protein (Small basic protein)</fullName>
    </submittedName>
</protein>
<organism evidence="2 3">
    <name type="scientific">Megamonas hypermegale</name>
    <dbReference type="NCBI Taxonomy" id="158847"/>
    <lineage>
        <taxon>Bacteria</taxon>
        <taxon>Bacillati</taxon>
        <taxon>Bacillota</taxon>
        <taxon>Negativicutes</taxon>
        <taxon>Selenomonadales</taxon>
        <taxon>Selenomonadaceae</taxon>
        <taxon>Megamonas</taxon>
    </lineage>
</organism>
<dbReference type="GeneID" id="78507128"/>
<dbReference type="EMBL" id="LT906446">
    <property type="protein sequence ID" value="SNU99475.1"/>
    <property type="molecule type" value="Genomic_DNA"/>
</dbReference>
<dbReference type="eggNOG" id="COG3856">
    <property type="taxonomic scope" value="Bacteria"/>
</dbReference>
<gene>
    <name evidence="2" type="ORF">SAMEA4364220_01120</name>
</gene>
<reference evidence="2 3" key="1">
    <citation type="submission" date="2017-06" db="EMBL/GenBank/DDBJ databases">
        <authorList>
            <consortium name="Pathogen Informatics"/>
        </authorList>
    </citation>
    <scope>NUCLEOTIDE SEQUENCE [LARGE SCALE GENOMIC DNA]</scope>
    <source>
        <strain evidence="2 3">NCTC10570</strain>
    </source>
</reference>
<dbReference type="Proteomes" id="UP000215383">
    <property type="component" value="Chromosome 1"/>
</dbReference>
<dbReference type="RefSeq" id="WP_231922642.1">
    <property type="nucleotide sequence ID" value="NZ_LT906446.1"/>
</dbReference>
<keyword evidence="1" id="KW-1133">Transmembrane helix</keyword>
<dbReference type="Pfam" id="PF06947">
    <property type="entry name" value="DUF1290"/>
    <property type="match status" value="1"/>
</dbReference>
<dbReference type="AlphaFoldDB" id="A0A239TPJ9"/>
<evidence type="ECO:0000313" key="3">
    <source>
        <dbReference type="Proteomes" id="UP000215383"/>
    </source>
</evidence>